<feature type="domain" description="DUF6017" evidence="1">
    <location>
        <begin position="10"/>
        <end position="80"/>
    </location>
</feature>
<sequence>MVDIYLQETGTIVINQQEKPITLVKSQFMKLNFQHIEYVLNSLNETTTKITKQRSYLLTTLYNAPMTMDQYYSSWANHTLYGEVEEDRLCKRK</sequence>
<gene>
    <name evidence="2" type="ORF">EF514_01185</name>
</gene>
<evidence type="ECO:0000313" key="2">
    <source>
        <dbReference type="EMBL" id="RVU55855.1"/>
    </source>
</evidence>
<proteinExistence type="predicted"/>
<comment type="caution">
    <text evidence="2">The sequence shown here is derived from an EMBL/GenBank/DDBJ whole genome shotgun (WGS) entry which is preliminary data.</text>
</comment>
<keyword evidence="3" id="KW-1185">Reference proteome</keyword>
<dbReference type="InterPro" id="IPR046059">
    <property type="entry name" value="DUF6017"/>
</dbReference>
<evidence type="ECO:0000259" key="1">
    <source>
        <dbReference type="Pfam" id="PF19481"/>
    </source>
</evidence>
<reference evidence="2 3" key="1">
    <citation type="submission" date="2018-11" db="EMBL/GenBank/DDBJ databases">
        <title>Genome sequencing and assembly of Anaerosphaera sp. nov., GS7-6-2.</title>
        <authorList>
            <person name="Rettenmaier R."/>
            <person name="Liebl W."/>
            <person name="Zverlov V."/>
        </authorList>
    </citation>
    <scope>NUCLEOTIDE SEQUENCE [LARGE SCALE GENOMIC DNA]</scope>
    <source>
        <strain evidence="2 3">GS7-6-2</strain>
    </source>
</reference>
<dbReference type="EMBL" id="RLIH01000001">
    <property type="protein sequence ID" value="RVU55855.1"/>
    <property type="molecule type" value="Genomic_DNA"/>
</dbReference>
<evidence type="ECO:0000313" key="3">
    <source>
        <dbReference type="Proteomes" id="UP000288812"/>
    </source>
</evidence>
<dbReference type="Proteomes" id="UP000288812">
    <property type="component" value="Unassembled WGS sequence"/>
</dbReference>
<name>A0A437S9P0_9FIRM</name>
<organism evidence="2 3">
    <name type="scientific">Anaerosphaera multitolerans</name>
    <dbReference type="NCBI Taxonomy" id="2487351"/>
    <lineage>
        <taxon>Bacteria</taxon>
        <taxon>Bacillati</taxon>
        <taxon>Bacillota</taxon>
        <taxon>Tissierellia</taxon>
        <taxon>Tissierellales</taxon>
        <taxon>Peptoniphilaceae</taxon>
        <taxon>Anaerosphaera</taxon>
    </lineage>
</organism>
<dbReference type="Pfam" id="PF19481">
    <property type="entry name" value="DUF6017"/>
    <property type="match status" value="1"/>
</dbReference>
<accession>A0A437S9P0</accession>
<dbReference type="AlphaFoldDB" id="A0A437S9P0"/>
<protein>
    <recommendedName>
        <fullName evidence="1">DUF6017 domain-containing protein</fullName>
    </recommendedName>
</protein>